<dbReference type="GO" id="GO:0005524">
    <property type="term" value="F:ATP binding"/>
    <property type="evidence" value="ECO:0007669"/>
    <property type="project" value="UniProtKB-KW"/>
</dbReference>
<dbReference type="InterPro" id="IPR027417">
    <property type="entry name" value="P-loop_NTPase"/>
</dbReference>
<dbReference type="Pfam" id="PF00005">
    <property type="entry name" value="ABC_tran"/>
    <property type="match status" value="1"/>
</dbReference>
<protein>
    <submittedName>
        <fullName evidence="4">ABC transporter ATP-binding protein</fullName>
    </submittedName>
</protein>
<dbReference type="Gene3D" id="3.40.50.300">
    <property type="entry name" value="P-loop containing nucleotide triphosphate hydrolases"/>
    <property type="match status" value="1"/>
</dbReference>
<sequence length="248" mass="27554">MTRPITVNGISVKFGDKIILDRLSYDFESGKIICLIGPSGSGKSTFIKSIVGMQKLDSGSVEILEVKIPDRKILGQLGYMAQEDALFKELTGKQNLEFFGSLQGIKKNELTEKLEKAALTVNLTSHLKQSVVNYSGGMQRRLSLAIALQTDAPILLLDEPTVGIDPELRQEIWEELRNQANQGKTILITTHVMDEAERCDIVLMLRNGKFIAEGSPKEIKEKYQVDSVEEAFIVAGKTLEMKAKEVVR</sequence>
<dbReference type="PROSITE" id="PS50893">
    <property type="entry name" value="ABC_TRANSPORTER_2"/>
    <property type="match status" value="1"/>
</dbReference>
<evidence type="ECO:0000256" key="2">
    <source>
        <dbReference type="ARBA" id="ARBA00022840"/>
    </source>
</evidence>
<dbReference type="GO" id="GO:0016887">
    <property type="term" value="F:ATP hydrolysis activity"/>
    <property type="evidence" value="ECO:0007669"/>
    <property type="project" value="InterPro"/>
</dbReference>
<evidence type="ECO:0000256" key="1">
    <source>
        <dbReference type="ARBA" id="ARBA00022741"/>
    </source>
</evidence>
<dbReference type="EMBL" id="LIYF01000027">
    <property type="protein sequence ID" value="KZK05738.1"/>
    <property type="molecule type" value="Genomic_DNA"/>
</dbReference>
<name>A0A166J7Z2_LACLC</name>
<gene>
    <name evidence="4" type="ORF">AB996_1619</name>
</gene>
<proteinExistence type="predicted"/>
<dbReference type="InterPro" id="IPR017871">
    <property type="entry name" value="ABC_transporter-like_CS"/>
</dbReference>
<dbReference type="SMART" id="SM00382">
    <property type="entry name" value="AAA"/>
    <property type="match status" value="1"/>
</dbReference>
<keyword evidence="1" id="KW-0547">Nucleotide-binding</keyword>
<dbReference type="PROSITE" id="PS00211">
    <property type="entry name" value="ABC_TRANSPORTER_1"/>
    <property type="match status" value="1"/>
</dbReference>
<dbReference type="PATRIC" id="fig|1359.32.peg.1803"/>
<dbReference type="InterPro" id="IPR003439">
    <property type="entry name" value="ABC_transporter-like_ATP-bd"/>
</dbReference>
<dbReference type="SUPFAM" id="SSF52540">
    <property type="entry name" value="P-loop containing nucleoside triphosphate hydrolases"/>
    <property type="match status" value="1"/>
</dbReference>
<evidence type="ECO:0000313" key="5">
    <source>
        <dbReference type="Proteomes" id="UP000076519"/>
    </source>
</evidence>
<dbReference type="InterPro" id="IPR003593">
    <property type="entry name" value="AAA+_ATPase"/>
</dbReference>
<dbReference type="RefSeq" id="WP_063281965.1">
    <property type="nucleotide sequence ID" value="NZ_LIYF01000027.1"/>
</dbReference>
<evidence type="ECO:0000259" key="3">
    <source>
        <dbReference type="PROSITE" id="PS50893"/>
    </source>
</evidence>
<comment type="caution">
    <text evidence="4">The sequence shown here is derived from an EMBL/GenBank/DDBJ whole genome shotgun (WGS) entry which is preliminary data.</text>
</comment>
<evidence type="ECO:0000313" key="4">
    <source>
        <dbReference type="EMBL" id="KZK05738.1"/>
    </source>
</evidence>
<accession>A0A166J7Z2</accession>
<dbReference type="PANTHER" id="PTHR43038:SF3">
    <property type="entry name" value="ABC TRANSPORTER G FAMILY MEMBER 20 ISOFORM X1"/>
    <property type="match status" value="1"/>
</dbReference>
<organism evidence="4 5">
    <name type="scientific">Lactococcus lactis subsp. cremoris</name>
    <name type="common">Streptococcus cremoris</name>
    <dbReference type="NCBI Taxonomy" id="1359"/>
    <lineage>
        <taxon>Bacteria</taxon>
        <taxon>Bacillati</taxon>
        <taxon>Bacillota</taxon>
        <taxon>Bacilli</taxon>
        <taxon>Lactobacillales</taxon>
        <taxon>Streptococcaceae</taxon>
        <taxon>Lactococcus</taxon>
    </lineage>
</organism>
<feature type="domain" description="ABC transporter" evidence="3">
    <location>
        <begin position="5"/>
        <end position="232"/>
    </location>
</feature>
<dbReference type="AlphaFoldDB" id="A0A166J7Z2"/>
<keyword evidence="2 4" id="KW-0067">ATP-binding</keyword>
<dbReference type="CDD" id="cd03230">
    <property type="entry name" value="ABC_DR_subfamily_A"/>
    <property type="match status" value="1"/>
</dbReference>
<reference evidence="4 5" key="1">
    <citation type="submission" date="2015-08" db="EMBL/GenBank/DDBJ databases">
        <title>Draft Genome Sequences of 11 Lactococcus lactis subspecies cremoris strains.</title>
        <authorList>
            <person name="Wels M."/>
            <person name="Backus L."/>
            <person name="Boekhorst J."/>
            <person name="Dijkstra A."/>
            <person name="Beerthuizen M."/>
            <person name="Siezen R."/>
            <person name="Bachmann H."/>
            <person name="Van Hijum S."/>
        </authorList>
    </citation>
    <scope>NUCLEOTIDE SEQUENCE [LARGE SCALE GENOMIC DNA]</scope>
    <source>
        <strain evidence="4 5">KW10</strain>
    </source>
</reference>
<dbReference type="Proteomes" id="UP000076519">
    <property type="component" value="Unassembled WGS sequence"/>
</dbReference>
<dbReference type="PANTHER" id="PTHR43038">
    <property type="entry name" value="ATP-BINDING CASSETTE, SUB-FAMILY H, MEMBER 1"/>
    <property type="match status" value="1"/>
</dbReference>